<gene>
    <name evidence="6" type="ORF">Tci_049816</name>
</gene>
<comment type="caution">
    <text evidence="6">The sequence shown here is derived from an EMBL/GenBank/DDBJ whole genome shotgun (WGS) entry which is preliminary data.</text>
</comment>
<protein>
    <recommendedName>
        <fullName evidence="5">Reverse transcriptase Ty1/copia-type domain-containing protein</fullName>
    </recommendedName>
</protein>
<feature type="coiled-coil region" evidence="3">
    <location>
        <begin position="744"/>
        <end position="771"/>
    </location>
</feature>
<sequence>MPPKPDLPCTGLDEFANKTIAKNTKSSEEESKAARKNNDALIIKELVSDNEEENVAQHNIVKKTVRPNIVKKEFVKPRQQEKTVRKTIKKVEHNRQNIHRPRGNQRNWNNMMSQKLGSNFEMFNKACYPKAVVNAVKGNHVNAVKASACWVWKTKHKVLDHVFKPNSASITLKKIDYIDAQGRSKIENIVDHKVKVIRCDNRTEFKNRKMNQFCEMKGILRQFSIARTPQQNRVTEKRNRILIKAAKIKSLEYSIVEQVEENLYIRFSENTPNVVGTKASDNAGQAKQETKLVKDYILLPLWTADPPFSQDLKSSHDDGSKPSSDDGKKVDEDPRKENECNDQEKEDNVNNTNNVSSTIIAARTNKDNELPFDLNMHALEDVSIFNFSNNDEDDDIVADINNMDTTIQFTHILTTRIHKDHPLDQVIIDLHSATLTRQMNEKDERGIMIRNKARLVAQGHTQEEGIDYDEVFSPVARIEAIELFLAYDSFKDLMVYQMDVKSAFLYGKIKKEVYVYQPPGSEDPDFPDRVYKVEKTLYGLHQSLRSWYETLSTYLLDNGFQRGKLTRPYSTKGELTFFLGLQVKQKNDGIFISQDKYVAEVLKKFGFTKVKNASTPMETQKLLLKDEDGVEVDVHMYRSMIGSLIKPTRKVTEVPQPCDPMKHVADEAIHKELGDSLVRVATTSRAGQWCQKAIGDTIAQTRFGNVSKLSNDSLLIRGNILQSDEDRMKQNELMELCTNLQTRVIDLEKTKTTQANEIDSLKRRVKHLEMRNKSRTHKLKRLYKVGLTAKVESSGDEDNLGKDASKQERRIDDIDADEDITLVNVQVDAKKDLGDEEVFVAEQEVVSTAATTVTTKELTLAQTLKALKTLNPKLEELLYKN</sequence>
<dbReference type="PANTHER" id="PTHR42648">
    <property type="entry name" value="TRANSPOSASE, PUTATIVE-RELATED"/>
    <property type="match status" value="1"/>
</dbReference>
<dbReference type="InterPro" id="IPR039537">
    <property type="entry name" value="Retrotran_Ty1/copia-like"/>
</dbReference>
<evidence type="ECO:0000256" key="3">
    <source>
        <dbReference type="SAM" id="Coils"/>
    </source>
</evidence>
<dbReference type="Gene3D" id="3.30.420.10">
    <property type="entry name" value="Ribonuclease H-like superfamily/Ribonuclease H"/>
    <property type="match status" value="1"/>
</dbReference>
<organism evidence="6">
    <name type="scientific">Tanacetum cinerariifolium</name>
    <name type="common">Dalmatian daisy</name>
    <name type="synonym">Chrysanthemum cinerariifolium</name>
    <dbReference type="NCBI Taxonomy" id="118510"/>
    <lineage>
        <taxon>Eukaryota</taxon>
        <taxon>Viridiplantae</taxon>
        <taxon>Streptophyta</taxon>
        <taxon>Embryophyta</taxon>
        <taxon>Tracheophyta</taxon>
        <taxon>Spermatophyta</taxon>
        <taxon>Magnoliopsida</taxon>
        <taxon>eudicotyledons</taxon>
        <taxon>Gunneridae</taxon>
        <taxon>Pentapetalae</taxon>
        <taxon>asterids</taxon>
        <taxon>campanulids</taxon>
        <taxon>Asterales</taxon>
        <taxon>Asteraceae</taxon>
        <taxon>Asteroideae</taxon>
        <taxon>Anthemideae</taxon>
        <taxon>Anthemidinae</taxon>
        <taxon>Tanacetum</taxon>
    </lineage>
</organism>
<proteinExistence type="predicted"/>
<name>A0A6L2MV13_TANCI</name>
<feature type="compositionally biased region" description="Basic and acidic residues" evidence="4">
    <location>
        <begin position="313"/>
        <end position="348"/>
    </location>
</feature>
<evidence type="ECO:0000256" key="2">
    <source>
        <dbReference type="ARBA" id="ARBA00022801"/>
    </source>
</evidence>
<accession>A0A6L2MV13</accession>
<evidence type="ECO:0000259" key="5">
    <source>
        <dbReference type="Pfam" id="PF07727"/>
    </source>
</evidence>
<dbReference type="EMBL" id="BKCJ010007554">
    <property type="protein sequence ID" value="GEU77838.1"/>
    <property type="molecule type" value="Genomic_DNA"/>
</dbReference>
<keyword evidence="2" id="KW-0378">Hydrolase</keyword>
<keyword evidence="3" id="KW-0175">Coiled coil</keyword>
<dbReference type="InterPro" id="IPR036397">
    <property type="entry name" value="RNaseH_sf"/>
</dbReference>
<feature type="region of interest" description="Disordered" evidence="4">
    <location>
        <begin position="309"/>
        <end position="354"/>
    </location>
</feature>
<dbReference type="GO" id="GO:0046872">
    <property type="term" value="F:metal ion binding"/>
    <property type="evidence" value="ECO:0007669"/>
    <property type="project" value="UniProtKB-KW"/>
</dbReference>
<dbReference type="Pfam" id="PF07727">
    <property type="entry name" value="RVT_2"/>
    <property type="match status" value="1"/>
</dbReference>
<feature type="domain" description="Reverse transcriptase Ty1/copia-type" evidence="5">
    <location>
        <begin position="441"/>
        <end position="565"/>
    </location>
</feature>
<dbReference type="GO" id="GO:0003676">
    <property type="term" value="F:nucleic acid binding"/>
    <property type="evidence" value="ECO:0007669"/>
    <property type="project" value="InterPro"/>
</dbReference>
<dbReference type="InterPro" id="IPR012337">
    <property type="entry name" value="RNaseH-like_sf"/>
</dbReference>
<evidence type="ECO:0000256" key="1">
    <source>
        <dbReference type="ARBA" id="ARBA00022723"/>
    </source>
</evidence>
<keyword evidence="1" id="KW-0479">Metal-binding</keyword>
<reference evidence="6" key="1">
    <citation type="journal article" date="2019" name="Sci. Rep.">
        <title>Draft genome of Tanacetum cinerariifolium, the natural source of mosquito coil.</title>
        <authorList>
            <person name="Yamashiro T."/>
            <person name="Shiraishi A."/>
            <person name="Satake H."/>
            <person name="Nakayama K."/>
        </authorList>
    </citation>
    <scope>NUCLEOTIDE SEQUENCE</scope>
</reference>
<evidence type="ECO:0000313" key="6">
    <source>
        <dbReference type="EMBL" id="GEU77838.1"/>
    </source>
</evidence>
<feature type="compositionally biased region" description="Basic and acidic residues" evidence="4">
    <location>
        <begin position="25"/>
        <end position="35"/>
    </location>
</feature>
<dbReference type="AlphaFoldDB" id="A0A6L2MV13"/>
<dbReference type="SUPFAM" id="SSF53098">
    <property type="entry name" value="Ribonuclease H-like"/>
    <property type="match status" value="1"/>
</dbReference>
<dbReference type="InterPro" id="IPR013103">
    <property type="entry name" value="RVT_2"/>
</dbReference>
<dbReference type="GO" id="GO:0016787">
    <property type="term" value="F:hydrolase activity"/>
    <property type="evidence" value="ECO:0007669"/>
    <property type="project" value="UniProtKB-KW"/>
</dbReference>
<feature type="region of interest" description="Disordered" evidence="4">
    <location>
        <begin position="1"/>
        <end position="35"/>
    </location>
</feature>
<evidence type="ECO:0000256" key="4">
    <source>
        <dbReference type="SAM" id="MobiDB-lite"/>
    </source>
</evidence>
<dbReference type="PANTHER" id="PTHR42648:SF32">
    <property type="entry name" value="RIBONUCLEASE H-LIKE DOMAIN, GAG-PRE-INTEGRASE DOMAIN PROTEIN-RELATED"/>
    <property type="match status" value="1"/>
</dbReference>